<dbReference type="InterPro" id="IPR013783">
    <property type="entry name" value="Ig-like_fold"/>
</dbReference>
<feature type="non-terminal residue" evidence="1">
    <location>
        <position position="1"/>
    </location>
</feature>
<keyword evidence="2" id="KW-1185">Reference proteome</keyword>
<dbReference type="NCBIfam" id="TIGR04183">
    <property type="entry name" value="Por_Secre_tail"/>
    <property type="match status" value="1"/>
</dbReference>
<name>A0A212UH06_9BACT</name>
<evidence type="ECO:0000313" key="2">
    <source>
        <dbReference type="Proteomes" id="UP000198131"/>
    </source>
</evidence>
<dbReference type="Gene3D" id="2.60.40.10">
    <property type="entry name" value="Immunoglobulins"/>
    <property type="match status" value="1"/>
</dbReference>
<accession>A0A212UH06</accession>
<dbReference type="EMBL" id="FYEW01000004">
    <property type="protein sequence ID" value="SNC77527.1"/>
    <property type="molecule type" value="Genomic_DNA"/>
</dbReference>
<dbReference type="RefSeq" id="WP_141106644.1">
    <property type="nucleotide sequence ID" value="NZ_FYEW01000004.1"/>
</dbReference>
<protein>
    <submittedName>
        <fullName evidence="1">Por secretion system C-terminal sorting domain-containing protein</fullName>
    </submittedName>
</protein>
<reference evidence="2" key="1">
    <citation type="submission" date="2017-06" db="EMBL/GenBank/DDBJ databases">
        <authorList>
            <person name="Varghese N."/>
            <person name="Submissions S."/>
        </authorList>
    </citation>
    <scope>NUCLEOTIDE SEQUENCE [LARGE SCALE GENOMIC DNA]</scope>
    <source>
        <strain evidence="2">DSM 11116</strain>
    </source>
</reference>
<gene>
    <name evidence="1" type="ORF">SAMN06265337_4113</name>
</gene>
<dbReference type="Proteomes" id="UP000198131">
    <property type="component" value="Unassembled WGS sequence"/>
</dbReference>
<dbReference type="InterPro" id="IPR026444">
    <property type="entry name" value="Secre_tail"/>
</dbReference>
<sequence length="266" mass="26752">TVASPTVSGLVAGSYVFALVVTDSKGLPSSPSSVTVTVNPAPTSSGQQVVSFTLINADSDQPIRQLVANDVLNLATLPTKNLNIRANTSPTSVGSVTFVLSGAVSKTQTETAAPYALFADAGGNYYAWTPPLGSYSLKATPYSGGSGSGTAGTALTLAFSVTNQAARPAALTTATAAVAAPAAVEAYPNPSASGRFHLAFRAAAAGPVAYELISAVGATVGQGTLSLPAGSSEQVLELGGRLPAPGLYYLQLKGQRFSTTVKLIKQ</sequence>
<proteinExistence type="predicted"/>
<organism evidence="1 2">
    <name type="scientific">Hymenobacter gelipurpurascens</name>
    <dbReference type="NCBI Taxonomy" id="89968"/>
    <lineage>
        <taxon>Bacteria</taxon>
        <taxon>Pseudomonadati</taxon>
        <taxon>Bacteroidota</taxon>
        <taxon>Cytophagia</taxon>
        <taxon>Cytophagales</taxon>
        <taxon>Hymenobacteraceae</taxon>
        <taxon>Hymenobacter</taxon>
    </lineage>
</organism>
<dbReference type="OrthoDB" id="652886at2"/>
<evidence type="ECO:0000313" key="1">
    <source>
        <dbReference type="EMBL" id="SNC77527.1"/>
    </source>
</evidence>
<dbReference type="AlphaFoldDB" id="A0A212UH06"/>